<dbReference type="PATRIC" id="fig|1807.13.peg.6096"/>
<feature type="compositionally biased region" description="Basic and acidic residues" evidence="1">
    <location>
        <begin position="1"/>
        <end position="13"/>
    </location>
</feature>
<organism evidence="2 3">
    <name type="scientific">Mycolicibacterium obuense</name>
    <dbReference type="NCBI Taxonomy" id="1807"/>
    <lineage>
        <taxon>Bacteria</taxon>
        <taxon>Bacillati</taxon>
        <taxon>Actinomycetota</taxon>
        <taxon>Actinomycetes</taxon>
        <taxon>Mycobacteriales</taxon>
        <taxon>Mycobacteriaceae</taxon>
        <taxon>Mycolicibacterium</taxon>
    </lineage>
</organism>
<accession>A0A0M2JUW7</accession>
<evidence type="ECO:0000313" key="2">
    <source>
        <dbReference type="EMBL" id="KKE98587.1"/>
    </source>
</evidence>
<reference evidence="2 3" key="1">
    <citation type="journal article" date="2015" name="Genome Announc.">
        <title>Draft Genome Sequence of Mycobacterium obuense Strain UC1, Isolated from Patient Sputum.</title>
        <authorList>
            <person name="Greninger A.L."/>
            <person name="Cunningham G."/>
            <person name="Hsu E.D."/>
            <person name="Yu J.M."/>
            <person name="Chiu C.Y."/>
            <person name="Miller S."/>
        </authorList>
    </citation>
    <scope>NUCLEOTIDE SEQUENCE [LARGE SCALE GENOMIC DNA]</scope>
    <source>
        <strain evidence="2 3">UC1</strain>
    </source>
</reference>
<dbReference type="EMBL" id="LAUZ02000152">
    <property type="protein sequence ID" value="KKE98587.1"/>
    <property type="molecule type" value="Genomic_DNA"/>
</dbReference>
<keyword evidence="3" id="KW-1185">Reference proteome</keyword>
<evidence type="ECO:0000256" key="1">
    <source>
        <dbReference type="SAM" id="MobiDB-lite"/>
    </source>
</evidence>
<feature type="region of interest" description="Disordered" evidence="1">
    <location>
        <begin position="1"/>
        <end position="41"/>
    </location>
</feature>
<comment type="caution">
    <text evidence="2">The sequence shown here is derived from an EMBL/GenBank/DDBJ whole genome shotgun (WGS) entry which is preliminary data.</text>
</comment>
<gene>
    <name evidence="2" type="ORF">WN67_28425</name>
</gene>
<sequence length="94" mass="10336">SVPRHTDGAHEQDQPDDGATGHISTLNDDRIPRRRHPERRSTLNAAHTAFELISLDEARPRVVGVATIEPYSELDARRDLHAVFAASPVHALAS</sequence>
<proteinExistence type="predicted"/>
<protein>
    <submittedName>
        <fullName evidence="2">Uncharacterized protein</fullName>
    </submittedName>
</protein>
<dbReference type="Proteomes" id="UP000034150">
    <property type="component" value="Unassembled WGS sequence"/>
</dbReference>
<evidence type="ECO:0000313" key="3">
    <source>
        <dbReference type="Proteomes" id="UP000034150"/>
    </source>
</evidence>
<feature type="non-terminal residue" evidence="2">
    <location>
        <position position="1"/>
    </location>
</feature>
<name>A0A0M2JUW7_9MYCO</name>
<dbReference type="AlphaFoldDB" id="A0A0M2JUW7"/>